<organism evidence="1 2">
    <name type="scientific">Puniceicoccus vermicola</name>
    <dbReference type="NCBI Taxonomy" id="388746"/>
    <lineage>
        <taxon>Bacteria</taxon>
        <taxon>Pseudomonadati</taxon>
        <taxon>Verrucomicrobiota</taxon>
        <taxon>Opitutia</taxon>
        <taxon>Puniceicoccales</taxon>
        <taxon>Puniceicoccaceae</taxon>
        <taxon>Puniceicoccus</taxon>
    </lineage>
</organism>
<reference evidence="1 2" key="1">
    <citation type="submission" date="2020-07" db="EMBL/GenBank/DDBJ databases">
        <authorList>
            <person name="Feng X."/>
        </authorList>
    </citation>
    <scope>NUCLEOTIDE SEQUENCE [LARGE SCALE GENOMIC DNA]</scope>
    <source>
        <strain evidence="1 2">JCM14086</strain>
    </source>
</reference>
<accession>A0A7X1E4Q8</accession>
<evidence type="ECO:0008006" key="3">
    <source>
        <dbReference type="Google" id="ProtNLM"/>
    </source>
</evidence>
<gene>
    <name evidence="1" type="ORF">H5P30_11050</name>
</gene>
<sequence>MNAILKLFGVVLAMASVSCSSERFIEGDFSSVGKDYDPQQTKAYEILGLTTMTYQYSVEPHHELEFAVELIDYLDKDSSREDVITARNDGSSPISGSFEIYYYINPLNGDTIIEVTNKPSRGNVVSQYFRLRSETYQKVRSARPALAFSSDPNLRWISENQAELLKFRGYGDNDGEDLILSLEITAELKSSSSESGGGEGVSSH</sequence>
<dbReference type="EMBL" id="JACHVA010000086">
    <property type="protein sequence ID" value="MBC2602314.1"/>
    <property type="molecule type" value="Genomic_DNA"/>
</dbReference>
<name>A0A7X1E4Q8_9BACT</name>
<protein>
    <recommendedName>
        <fullName evidence="3">Lipoprotein</fullName>
    </recommendedName>
</protein>
<keyword evidence="2" id="KW-1185">Reference proteome</keyword>
<proteinExistence type="predicted"/>
<dbReference type="PROSITE" id="PS51257">
    <property type="entry name" value="PROKAR_LIPOPROTEIN"/>
    <property type="match status" value="1"/>
</dbReference>
<dbReference type="RefSeq" id="WP_185693004.1">
    <property type="nucleotide sequence ID" value="NZ_JACHVA010000086.1"/>
</dbReference>
<comment type="caution">
    <text evidence="1">The sequence shown here is derived from an EMBL/GenBank/DDBJ whole genome shotgun (WGS) entry which is preliminary data.</text>
</comment>
<evidence type="ECO:0000313" key="2">
    <source>
        <dbReference type="Proteomes" id="UP000525652"/>
    </source>
</evidence>
<evidence type="ECO:0000313" key="1">
    <source>
        <dbReference type="EMBL" id="MBC2602314.1"/>
    </source>
</evidence>
<dbReference type="Proteomes" id="UP000525652">
    <property type="component" value="Unassembled WGS sequence"/>
</dbReference>
<dbReference type="AlphaFoldDB" id="A0A7X1E4Q8"/>